<feature type="region of interest" description="Disordered" evidence="1">
    <location>
        <begin position="350"/>
        <end position="375"/>
    </location>
</feature>
<feature type="compositionally biased region" description="Low complexity" evidence="1">
    <location>
        <begin position="290"/>
        <end position="299"/>
    </location>
</feature>
<evidence type="ECO:0000256" key="2">
    <source>
        <dbReference type="SAM" id="Phobius"/>
    </source>
</evidence>
<feature type="transmembrane region" description="Helical" evidence="2">
    <location>
        <begin position="83"/>
        <end position="103"/>
    </location>
</feature>
<feature type="transmembrane region" description="Helical" evidence="2">
    <location>
        <begin position="55"/>
        <end position="77"/>
    </location>
</feature>
<dbReference type="Proteomes" id="UP000515125">
    <property type="component" value="Unplaced"/>
</dbReference>
<name>A0A6P5WD22_9EIME</name>
<dbReference type="Gene3D" id="3.40.50.1820">
    <property type="entry name" value="alpha/beta hydrolase"/>
    <property type="match status" value="1"/>
</dbReference>
<sequence>MAASSPSSLGGDQGLRVLFLHELDSAPGSDKQRLLEKAIGKQRVKAPNLKTRQTIMMFVLIFVVVAIILLSACIAAAVLAKWYVGLSVFLGAMALLVLLYWLGGKGATHFMWMKAVRIAEKKFKEQRSNVIVATSFGAVVALSMDVPKVPMLLLSPAHEQYARFMRLRNVFTLHAIPYVLIVHGSGDKTVPLDDSIRLLETAAGPGRSRLEVINDGHALKSIKMEDLRQWVEEVFAHGKRQVKMLADSGSKDVDPSLYEWLEQDVTEPAGSQKPHAEIDDQASTKESVGSAAPSAASNAWPHDPDGKQQSKTHTGSFPRGAGKEGHEIRETVLWQKAINWKIESPIRRPARRMPNRASRSEGRGTVGSGDSFSDWAITEAGPVNAHETLKASSRREAMRDLSGLELIDAGVRISFSCLRDNGCFLLLC</sequence>
<accession>A0A6P5WD22</accession>
<organism evidence="3 4">
    <name type="scientific">Cyclospora cayetanensis</name>
    <dbReference type="NCBI Taxonomy" id="88456"/>
    <lineage>
        <taxon>Eukaryota</taxon>
        <taxon>Sar</taxon>
        <taxon>Alveolata</taxon>
        <taxon>Apicomplexa</taxon>
        <taxon>Conoidasida</taxon>
        <taxon>Coccidia</taxon>
        <taxon>Eucoccidiorida</taxon>
        <taxon>Eimeriorina</taxon>
        <taxon>Eimeriidae</taxon>
        <taxon>Cyclospora</taxon>
    </lineage>
</organism>
<evidence type="ECO:0000256" key="1">
    <source>
        <dbReference type="SAM" id="MobiDB-lite"/>
    </source>
</evidence>
<keyword evidence="2" id="KW-0812">Transmembrane</keyword>
<evidence type="ECO:0000313" key="3">
    <source>
        <dbReference type="Proteomes" id="UP000515125"/>
    </source>
</evidence>
<protein>
    <submittedName>
        <fullName evidence="4">Uncharacterized protein LOC34620093</fullName>
    </submittedName>
</protein>
<keyword evidence="2" id="KW-0472">Membrane</keyword>
<gene>
    <name evidence="4" type="primary">LOC34620093</name>
</gene>
<proteinExistence type="predicted"/>
<feature type="region of interest" description="Disordered" evidence="1">
    <location>
        <begin position="266"/>
        <end position="328"/>
    </location>
</feature>
<dbReference type="GeneID" id="34620093"/>
<dbReference type="AlphaFoldDB" id="A0A6P5WD22"/>
<reference evidence="4" key="1">
    <citation type="submission" date="2025-08" db="UniProtKB">
        <authorList>
            <consortium name="RefSeq"/>
        </authorList>
    </citation>
    <scope>IDENTIFICATION</scope>
</reference>
<evidence type="ECO:0000313" key="4">
    <source>
        <dbReference type="RefSeq" id="XP_022589438.2"/>
    </source>
</evidence>
<dbReference type="InterPro" id="IPR029058">
    <property type="entry name" value="AB_hydrolase_fold"/>
</dbReference>
<keyword evidence="2" id="KW-1133">Transmembrane helix</keyword>
<dbReference type="OrthoDB" id="425723at2759"/>
<dbReference type="RefSeq" id="XP_022589438.2">
    <property type="nucleotide sequence ID" value="XM_022733358.2"/>
</dbReference>
<keyword evidence="3" id="KW-1185">Reference proteome</keyword>
<dbReference type="SUPFAM" id="SSF53474">
    <property type="entry name" value="alpha/beta-Hydrolases"/>
    <property type="match status" value="1"/>
</dbReference>